<gene>
    <name evidence="1" type="ORF">ONB1V03_LOCUS22118</name>
</gene>
<protein>
    <submittedName>
        <fullName evidence="1">Uncharacterized protein</fullName>
    </submittedName>
</protein>
<proteinExistence type="predicted"/>
<dbReference type="Proteomes" id="UP000728032">
    <property type="component" value="Unassembled WGS sequence"/>
</dbReference>
<evidence type="ECO:0000313" key="2">
    <source>
        <dbReference type="Proteomes" id="UP000728032"/>
    </source>
</evidence>
<dbReference type="Gene3D" id="3.90.70.10">
    <property type="entry name" value="Cysteine proteinases"/>
    <property type="match status" value="1"/>
</dbReference>
<sequence length="144" mass="16376">MLQSVVLSSHKRFQITEQGDPIAFLSWILNTLHLALKTGGKAKKGKGAEGSTAPVVDDSSSIIYETFRGKMKTYSRKMIPMDKTIDERLQLMLNEEYREVCEEIPFLYLTIDLPPQPLFRDELTDNIIPQVPLFTILSKFNGVQ</sequence>
<evidence type="ECO:0000313" key="1">
    <source>
        <dbReference type="EMBL" id="CAD7665561.1"/>
    </source>
</evidence>
<dbReference type="EMBL" id="OC962049">
    <property type="protein sequence ID" value="CAD7665561.1"/>
    <property type="molecule type" value="Genomic_DNA"/>
</dbReference>
<dbReference type="EMBL" id="CAJPVJ010047224">
    <property type="protein sequence ID" value="CAG2182697.1"/>
    <property type="molecule type" value="Genomic_DNA"/>
</dbReference>
<reference evidence="1" key="1">
    <citation type="submission" date="2020-11" db="EMBL/GenBank/DDBJ databases">
        <authorList>
            <person name="Tran Van P."/>
        </authorList>
    </citation>
    <scope>NUCLEOTIDE SEQUENCE</scope>
</reference>
<dbReference type="AlphaFoldDB" id="A0A7R9R0P6"/>
<organism evidence="1">
    <name type="scientific">Oppiella nova</name>
    <dbReference type="NCBI Taxonomy" id="334625"/>
    <lineage>
        <taxon>Eukaryota</taxon>
        <taxon>Metazoa</taxon>
        <taxon>Ecdysozoa</taxon>
        <taxon>Arthropoda</taxon>
        <taxon>Chelicerata</taxon>
        <taxon>Arachnida</taxon>
        <taxon>Acari</taxon>
        <taxon>Acariformes</taxon>
        <taxon>Sarcoptiformes</taxon>
        <taxon>Oribatida</taxon>
        <taxon>Brachypylina</taxon>
        <taxon>Oppioidea</taxon>
        <taxon>Oppiidae</taxon>
        <taxon>Oppiella</taxon>
    </lineage>
</organism>
<accession>A0A7R9R0P6</accession>
<dbReference type="InterPro" id="IPR038765">
    <property type="entry name" value="Papain-like_cys_pep_sf"/>
</dbReference>
<dbReference type="SUPFAM" id="SSF54001">
    <property type="entry name" value="Cysteine proteinases"/>
    <property type="match status" value="1"/>
</dbReference>
<name>A0A7R9R0P6_9ACAR</name>
<dbReference type="OrthoDB" id="10263353at2759"/>
<feature type="non-terminal residue" evidence="1">
    <location>
        <position position="144"/>
    </location>
</feature>
<keyword evidence="2" id="KW-1185">Reference proteome</keyword>